<name>J0JSH5_HELPX</name>
<dbReference type="AlphaFoldDB" id="J0JSH5"/>
<organism evidence="1 2">
    <name type="scientific">Helicobacter pylori Hp A-9</name>
    <dbReference type="NCBI Taxonomy" id="992034"/>
    <lineage>
        <taxon>Bacteria</taxon>
        <taxon>Pseudomonadati</taxon>
        <taxon>Campylobacterota</taxon>
        <taxon>Epsilonproteobacteria</taxon>
        <taxon>Campylobacterales</taxon>
        <taxon>Helicobacteraceae</taxon>
        <taxon>Helicobacter</taxon>
    </lineage>
</organism>
<reference evidence="1 2" key="1">
    <citation type="submission" date="2012-04" db="EMBL/GenBank/DDBJ databases">
        <title>Genome sequence of Helicobacter pylori Hp A-9.</title>
        <authorList>
            <person name="Blanchard T.G."/>
            <person name="Czinn S.J."/>
            <person name="McCracken C."/>
            <person name="Abolude K."/>
            <person name="Maroo A."/>
            <person name="Santana-Cruz I."/>
            <person name="Tallon L.J."/>
            <person name="Ficke F.W.F."/>
        </authorList>
    </citation>
    <scope>NUCLEOTIDE SEQUENCE [LARGE SCALE GENOMIC DNA]</scope>
    <source>
        <strain evidence="1 2">Hp A-9</strain>
    </source>
</reference>
<protein>
    <submittedName>
        <fullName evidence="1">Uncharacterized protein</fullName>
    </submittedName>
</protein>
<proteinExistence type="predicted"/>
<sequence>MFSLILNLYEYDLKFPFKSFDYSRLRLSLRVLEFWGF</sequence>
<evidence type="ECO:0000313" key="2">
    <source>
        <dbReference type="Proteomes" id="UP000005483"/>
    </source>
</evidence>
<comment type="caution">
    <text evidence="1">The sequence shown here is derived from an EMBL/GenBank/DDBJ whole genome shotgun (WGS) entry which is preliminary data.</text>
</comment>
<dbReference type="Proteomes" id="UP000005483">
    <property type="component" value="Unassembled WGS sequence"/>
</dbReference>
<evidence type="ECO:0000313" key="1">
    <source>
        <dbReference type="EMBL" id="EJB41072.1"/>
    </source>
</evidence>
<gene>
    <name evidence="1" type="ORF">HPHPA9_1742</name>
</gene>
<accession>J0JSH5</accession>
<dbReference type="EMBL" id="AKOC01000016">
    <property type="protein sequence ID" value="EJB41072.1"/>
    <property type="molecule type" value="Genomic_DNA"/>
</dbReference>